<gene>
    <name evidence="2" type="ORF">DUNSADRAFT_10962</name>
</gene>
<evidence type="ECO:0000256" key="1">
    <source>
        <dbReference type="SAM" id="MobiDB-lite"/>
    </source>
</evidence>
<reference evidence="2" key="1">
    <citation type="submission" date="2017-08" db="EMBL/GenBank/DDBJ databases">
        <authorList>
            <person name="Polle J.E."/>
            <person name="Barry K."/>
            <person name="Cushman J."/>
            <person name="Schmutz J."/>
            <person name="Tran D."/>
            <person name="Hathwaick L.T."/>
            <person name="Yim W.C."/>
            <person name="Jenkins J."/>
            <person name="Mckie-Krisberg Z.M."/>
            <person name="Prochnik S."/>
            <person name="Lindquist E."/>
            <person name="Dockter R.B."/>
            <person name="Adam C."/>
            <person name="Molina H."/>
            <person name="Bunkerborg J."/>
            <person name="Jin E."/>
            <person name="Buchheim M."/>
            <person name="Magnuson J."/>
        </authorList>
    </citation>
    <scope>NUCLEOTIDE SEQUENCE</scope>
    <source>
        <strain evidence="2">CCAP 19/18</strain>
    </source>
</reference>
<dbReference type="Proteomes" id="UP000815325">
    <property type="component" value="Unassembled WGS sequence"/>
</dbReference>
<feature type="compositionally biased region" description="Polar residues" evidence="1">
    <location>
        <begin position="67"/>
        <end position="77"/>
    </location>
</feature>
<evidence type="ECO:0008006" key="4">
    <source>
        <dbReference type="Google" id="ProtNLM"/>
    </source>
</evidence>
<protein>
    <recommendedName>
        <fullName evidence="4">Pentatricopeptide repeat-containing protein</fullName>
    </recommendedName>
</protein>
<dbReference type="Gene3D" id="1.25.40.10">
    <property type="entry name" value="Tetratricopeptide repeat domain"/>
    <property type="match status" value="1"/>
</dbReference>
<feature type="region of interest" description="Disordered" evidence="1">
    <location>
        <begin position="39"/>
        <end position="77"/>
    </location>
</feature>
<sequence length="233" mass="25493">MQFSQPSLAMEAQLICPSLPLKTASVLPLSRQRTVRCCAERKKGGSGRGKKAQQTSDAKPKRRGPKPTTSADSLQTIDEATLQEFRQKAAMEEATRVPEIQEPESEPQRFNFHRVLLNAASRGLTDLAEETIEQMRSSGLLPGPRAFHALVFSYVRANLPYEALDTAARAADEDVRLLPETFVVLIYAMLNYARPPDVDKAKMVLESMEAQEGLPAEGGTSEGGGAGWTMLCT</sequence>
<feature type="region of interest" description="Disordered" evidence="1">
    <location>
        <begin position="213"/>
        <end position="233"/>
    </location>
</feature>
<keyword evidence="3" id="KW-1185">Reference proteome</keyword>
<organism evidence="2 3">
    <name type="scientific">Dunaliella salina</name>
    <name type="common">Green alga</name>
    <name type="synonym">Protococcus salinus</name>
    <dbReference type="NCBI Taxonomy" id="3046"/>
    <lineage>
        <taxon>Eukaryota</taxon>
        <taxon>Viridiplantae</taxon>
        <taxon>Chlorophyta</taxon>
        <taxon>core chlorophytes</taxon>
        <taxon>Chlorophyceae</taxon>
        <taxon>CS clade</taxon>
        <taxon>Chlamydomonadales</taxon>
        <taxon>Dunaliellaceae</taxon>
        <taxon>Dunaliella</taxon>
    </lineage>
</organism>
<dbReference type="InterPro" id="IPR011990">
    <property type="entry name" value="TPR-like_helical_dom_sf"/>
</dbReference>
<dbReference type="EMBL" id="MU069837">
    <property type="protein sequence ID" value="KAF5832975.1"/>
    <property type="molecule type" value="Genomic_DNA"/>
</dbReference>
<evidence type="ECO:0000313" key="2">
    <source>
        <dbReference type="EMBL" id="KAF5832975.1"/>
    </source>
</evidence>
<proteinExistence type="predicted"/>
<accession>A0ABQ7GED5</accession>
<name>A0ABQ7GED5_DUNSA</name>
<evidence type="ECO:0000313" key="3">
    <source>
        <dbReference type="Proteomes" id="UP000815325"/>
    </source>
</evidence>
<comment type="caution">
    <text evidence="2">The sequence shown here is derived from an EMBL/GenBank/DDBJ whole genome shotgun (WGS) entry which is preliminary data.</text>
</comment>